<dbReference type="KEGG" id="mars:A8C75_07755"/>
<dbReference type="Pfam" id="PF03458">
    <property type="entry name" value="Gly_transporter"/>
    <property type="match status" value="2"/>
</dbReference>
<gene>
    <name evidence="9" type="ORF">A8C75_07755</name>
</gene>
<feature type="transmembrane region" description="Helical" evidence="7">
    <location>
        <begin position="33"/>
        <end position="50"/>
    </location>
</feature>
<keyword evidence="5 7" id="KW-1133">Transmembrane helix</keyword>
<evidence type="ECO:0000259" key="8">
    <source>
        <dbReference type="Pfam" id="PF03458"/>
    </source>
</evidence>
<dbReference type="STRING" id="1821621.A8C75_07755"/>
<feature type="transmembrane region" description="Helical" evidence="7">
    <location>
        <begin position="6"/>
        <end position="26"/>
    </location>
</feature>
<keyword evidence="6 7" id="KW-0472">Membrane</keyword>
<dbReference type="GO" id="GO:0005886">
    <property type="term" value="C:plasma membrane"/>
    <property type="evidence" value="ECO:0007669"/>
    <property type="project" value="UniProtKB-SubCell"/>
</dbReference>
<proteinExistence type="inferred from homology"/>
<feature type="transmembrane region" description="Helical" evidence="7">
    <location>
        <begin position="120"/>
        <end position="140"/>
    </location>
</feature>
<feature type="domain" description="Glycine transporter" evidence="8">
    <location>
        <begin position="95"/>
        <end position="170"/>
    </location>
</feature>
<evidence type="ECO:0000313" key="9">
    <source>
        <dbReference type="EMBL" id="ANG62394.1"/>
    </source>
</evidence>
<feature type="transmembrane region" description="Helical" evidence="7">
    <location>
        <begin position="152"/>
        <end position="173"/>
    </location>
</feature>
<evidence type="ECO:0000256" key="4">
    <source>
        <dbReference type="ARBA" id="ARBA00022692"/>
    </source>
</evidence>
<keyword evidence="3" id="KW-1003">Cell membrane</keyword>
<keyword evidence="4 7" id="KW-0812">Transmembrane</keyword>
<dbReference type="PANTHER" id="PTHR30506">
    <property type="entry name" value="INNER MEMBRANE PROTEIN"/>
    <property type="match status" value="1"/>
</dbReference>
<protein>
    <recommendedName>
        <fullName evidence="8">Glycine transporter domain-containing protein</fullName>
    </recommendedName>
</protein>
<feature type="domain" description="Glycine transporter" evidence="8">
    <location>
        <begin position="9"/>
        <end position="83"/>
    </location>
</feature>
<comment type="similarity">
    <text evidence="2">Belongs to the UPF0126 family.</text>
</comment>
<feature type="transmembrane region" description="Helical" evidence="7">
    <location>
        <begin position="62"/>
        <end position="82"/>
    </location>
</feature>
<organism evidence="9 10">
    <name type="scientific">Marinobacterium aestuarii</name>
    <dbReference type="NCBI Taxonomy" id="1821621"/>
    <lineage>
        <taxon>Bacteria</taxon>
        <taxon>Pseudomonadati</taxon>
        <taxon>Pseudomonadota</taxon>
        <taxon>Gammaproteobacteria</taxon>
        <taxon>Oceanospirillales</taxon>
        <taxon>Oceanospirillaceae</taxon>
        <taxon>Marinobacterium</taxon>
    </lineage>
</organism>
<dbReference type="PANTHER" id="PTHR30506:SF3">
    <property type="entry name" value="UPF0126 INNER MEMBRANE PROTEIN YADS-RELATED"/>
    <property type="match status" value="1"/>
</dbReference>
<dbReference type="OrthoDB" id="9791874at2"/>
<evidence type="ECO:0000256" key="3">
    <source>
        <dbReference type="ARBA" id="ARBA00022475"/>
    </source>
</evidence>
<dbReference type="RefSeq" id="WP_067380335.1">
    <property type="nucleotide sequence ID" value="NZ_CP015839.1"/>
</dbReference>
<evidence type="ECO:0000256" key="1">
    <source>
        <dbReference type="ARBA" id="ARBA00004651"/>
    </source>
</evidence>
<evidence type="ECO:0000256" key="6">
    <source>
        <dbReference type="ARBA" id="ARBA00023136"/>
    </source>
</evidence>
<reference evidence="9 10" key="2">
    <citation type="journal article" date="2018" name="Int. J. Syst. Evol. Microbiol.">
        <title>Marinobacterium aestuarii sp. nov., a benzene-degrading marine bacterium isolated from estuary sediment.</title>
        <authorList>
            <person name="Bae S.S."/>
            <person name="Jung J."/>
            <person name="Chung D."/>
            <person name="Baek K."/>
        </authorList>
    </citation>
    <scope>NUCLEOTIDE SEQUENCE [LARGE SCALE GENOMIC DNA]</scope>
    <source>
        <strain evidence="9 10">ST58-10</strain>
    </source>
</reference>
<dbReference type="Proteomes" id="UP000078070">
    <property type="component" value="Chromosome"/>
</dbReference>
<sequence length="226" mass="24372">MTYLEFVYAADLAGVAVFATTGALAAQGKRLDILGVVVLGIVTALGGGTLRDITLNAHPVLWIGDTLYLWVAILSAVVAFVLSRYIQYPRRMLLILDALGLSLFAILGAQKAVALGMPDVVVVMMAVITGVAGGMIRDLLTGQVPLILQWNGEMYASCALVGALVYVVFSHVMTEPTRWLELSAMTIVFVFRMASIVAGLRLPEFIVAGHRLESPEEARNLERKEP</sequence>
<evidence type="ECO:0000256" key="2">
    <source>
        <dbReference type="ARBA" id="ARBA00008193"/>
    </source>
</evidence>
<evidence type="ECO:0000256" key="7">
    <source>
        <dbReference type="SAM" id="Phobius"/>
    </source>
</evidence>
<accession>A0A1A9EW71</accession>
<evidence type="ECO:0000313" key="10">
    <source>
        <dbReference type="Proteomes" id="UP000078070"/>
    </source>
</evidence>
<dbReference type="EMBL" id="CP015839">
    <property type="protein sequence ID" value="ANG62394.1"/>
    <property type="molecule type" value="Genomic_DNA"/>
</dbReference>
<dbReference type="InterPro" id="IPR005115">
    <property type="entry name" value="Gly_transporter"/>
</dbReference>
<feature type="transmembrane region" description="Helical" evidence="7">
    <location>
        <begin position="179"/>
        <end position="202"/>
    </location>
</feature>
<keyword evidence="10" id="KW-1185">Reference proteome</keyword>
<comment type="subcellular location">
    <subcellularLocation>
        <location evidence="1">Cell membrane</location>
        <topology evidence="1">Multi-pass membrane protein</topology>
    </subcellularLocation>
</comment>
<name>A0A1A9EW71_9GAMM</name>
<dbReference type="AlphaFoldDB" id="A0A1A9EW71"/>
<reference evidence="10" key="1">
    <citation type="submission" date="2016-05" db="EMBL/GenBank/DDBJ databases">
        <authorList>
            <person name="Baek K."/>
            <person name="Yang S.-J."/>
        </authorList>
    </citation>
    <scope>NUCLEOTIDE SEQUENCE [LARGE SCALE GENOMIC DNA]</scope>
    <source>
        <strain evidence="10">ST58-10</strain>
    </source>
</reference>
<evidence type="ECO:0000256" key="5">
    <source>
        <dbReference type="ARBA" id="ARBA00022989"/>
    </source>
</evidence>